<proteinExistence type="predicted"/>
<reference evidence="1" key="1">
    <citation type="submission" date="2014-09" db="EMBL/GenBank/DDBJ databases">
        <authorList>
            <person name="Magalhaes I.L.F."/>
            <person name="Oliveira U."/>
            <person name="Santos F.R."/>
            <person name="Vidigal T.H.D.A."/>
            <person name="Brescovit A.D."/>
            <person name="Santos A.J."/>
        </authorList>
    </citation>
    <scope>NUCLEOTIDE SEQUENCE</scope>
    <source>
        <tissue evidence="1">Shoot tissue taken approximately 20 cm above the soil surface</tissue>
    </source>
</reference>
<sequence>MQLDEHAVCASKTKGADNTSISRCIPEHILRTWKAQAPKACPFAITVRCKNIMSGSIVMSSSSIDSHLCPPDSPV</sequence>
<dbReference type="EMBL" id="GBRH01216146">
    <property type="protein sequence ID" value="JAD81749.1"/>
    <property type="molecule type" value="Transcribed_RNA"/>
</dbReference>
<accession>A0A0A9CZK7</accession>
<organism evidence="1">
    <name type="scientific">Arundo donax</name>
    <name type="common">Giant reed</name>
    <name type="synonym">Donax arundinaceus</name>
    <dbReference type="NCBI Taxonomy" id="35708"/>
    <lineage>
        <taxon>Eukaryota</taxon>
        <taxon>Viridiplantae</taxon>
        <taxon>Streptophyta</taxon>
        <taxon>Embryophyta</taxon>
        <taxon>Tracheophyta</taxon>
        <taxon>Spermatophyta</taxon>
        <taxon>Magnoliopsida</taxon>
        <taxon>Liliopsida</taxon>
        <taxon>Poales</taxon>
        <taxon>Poaceae</taxon>
        <taxon>PACMAD clade</taxon>
        <taxon>Arundinoideae</taxon>
        <taxon>Arundineae</taxon>
        <taxon>Arundo</taxon>
    </lineage>
</organism>
<reference evidence="1" key="2">
    <citation type="journal article" date="2015" name="Data Brief">
        <title>Shoot transcriptome of the giant reed, Arundo donax.</title>
        <authorList>
            <person name="Barrero R.A."/>
            <person name="Guerrero F.D."/>
            <person name="Moolhuijzen P."/>
            <person name="Goolsby J.A."/>
            <person name="Tidwell J."/>
            <person name="Bellgard S.E."/>
            <person name="Bellgard M.I."/>
        </authorList>
    </citation>
    <scope>NUCLEOTIDE SEQUENCE</scope>
    <source>
        <tissue evidence="1">Shoot tissue taken approximately 20 cm above the soil surface</tissue>
    </source>
</reference>
<dbReference type="AlphaFoldDB" id="A0A0A9CZK7"/>
<evidence type="ECO:0000313" key="1">
    <source>
        <dbReference type="EMBL" id="JAD81749.1"/>
    </source>
</evidence>
<protein>
    <submittedName>
        <fullName evidence="1">Uncharacterized protein</fullName>
    </submittedName>
</protein>
<name>A0A0A9CZK7_ARUDO</name>